<protein>
    <submittedName>
        <fullName evidence="3">Uncharacterized protein</fullName>
    </submittedName>
</protein>
<proteinExistence type="predicted"/>
<feature type="compositionally biased region" description="Polar residues" evidence="2">
    <location>
        <begin position="116"/>
        <end position="125"/>
    </location>
</feature>
<feature type="region of interest" description="Disordered" evidence="2">
    <location>
        <begin position="1073"/>
        <end position="1147"/>
    </location>
</feature>
<reference evidence="3" key="1">
    <citation type="submission" date="2022-11" db="EMBL/GenBank/DDBJ databases">
        <authorList>
            <person name="Petersen C."/>
        </authorList>
    </citation>
    <scope>NUCLEOTIDE SEQUENCE</scope>
    <source>
        <strain evidence="3">IBT 21917</strain>
    </source>
</reference>
<feature type="compositionally biased region" description="Polar residues" evidence="2">
    <location>
        <begin position="292"/>
        <end position="303"/>
    </location>
</feature>
<feature type="compositionally biased region" description="Pro residues" evidence="2">
    <location>
        <begin position="19"/>
        <end position="40"/>
    </location>
</feature>
<feature type="compositionally biased region" description="Polar residues" evidence="2">
    <location>
        <begin position="239"/>
        <end position="258"/>
    </location>
</feature>
<feature type="compositionally biased region" description="Pro residues" evidence="2">
    <location>
        <begin position="468"/>
        <end position="490"/>
    </location>
</feature>
<dbReference type="EMBL" id="JAPQKO010000002">
    <property type="protein sequence ID" value="KAJ5180537.1"/>
    <property type="molecule type" value="Genomic_DNA"/>
</dbReference>
<evidence type="ECO:0000256" key="2">
    <source>
        <dbReference type="SAM" id="MobiDB-lite"/>
    </source>
</evidence>
<feature type="compositionally biased region" description="Polar residues" evidence="2">
    <location>
        <begin position="92"/>
        <end position="102"/>
    </location>
</feature>
<feature type="region of interest" description="Disordered" evidence="2">
    <location>
        <begin position="458"/>
        <end position="608"/>
    </location>
</feature>
<comment type="caution">
    <text evidence="3">The sequence shown here is derived from an EMBL/GenBank/DDBJ whole genome shotgun (WGS) entry which is preliminary data.</text>
</comment>
<dbReference type="OrthoDB" id="1883964at2759"/>
<gene>
    <name evidence="3" type="ORF">N7492_003747</name>
</gene>
<organism evidence="3 4">
    <name type="scientific">Penicillium capsulatum</name>
    <dbReference type="NCBI Taxonomy" id="69766"/>
    <lineage>
        <taxon>Eukaryota</taxon>
        <taxon>Fungi</taxon>
        <taxon>Dikarya</taxon>
        <taxon>Ascomycota</taxon>
        <taxon>Pezizomycotina</taxon>
        <taxon>Eurotiomycetes</taxon>
        <taxon>Eurotiomycetidae</taxon>
        <taxon>Eurotiales</taxon>
        <taxon>Aspergillaceae</taxon>
        <taxon>Penicillium</taxon>
    </lineage>
</organism>
<dbReference type="AlphaFoldDB" id="A0A9W9IMN1"/>
<feature type="compositionally biased region" description="Low complexity" evidence="2">
    <location>
        <begin position="384"/>
        <end position="395"/>
    </location>
</feature>
<evidence type="ECO:0000313" key="3">
    <source>
        <dbReference type="EMBL" id="KAJ5180537.1"/>
    </source>
</evidence>
<feature type="compositionally biased region" description="Basic and acidic residues" evidence="2">
    <location>
        <begin position="1118"/>
        <end position="1138"/>
    </location>
</feature>
<feature type="compositionally biased region" description="Polar residues" evidence="2">
    <location>
        <begin position="1"/>
        <end position="11"/>
    </location>
</feature>
<feature type="region of interest" description="Disordered" evidence="2">
    <location>
        <begin position="1"/>
        <end position="416"/>
    </location>
</feature>
<accession>A0A9W9IMN1</accession>
<dbReference type="Proteomes" id="UP001146351">
    <property type="component" value="Unassembled WGS sequence"/>
</dbReference>
<feature type="coiled-coil region" evidence="1">
    <location>
        <begin position="780"/>
        <end position="835"/>
    </location>
</feature>
<evidence type="ECO:0000256" key="1">
    <source>
        <dbReference type="SAM" id="Coils"/>
    </source>
</evidence>
<reference evidence="3" key="2">
    <citation type="journal article" date="2023" name="IMA Fungus">
        <title>Comparative genomic study of the Penicillium genus elucidates a diverse pangenome and 15 lateral gene transfer events.</title>
        <authorList>
            <person name="Petersen C."/>
            <person name="Sorensen T."/>
            <person name="Nielsen M.R."/>
            <person name="Sondergaard T.E."/>
            <person name="Sorensen J.L."/>
            <person name="Fitzpatrick D.A."/>
            <person name="Frisvad J.C."/>
            <person name="Nielsen K.L."/>
        </authorList>
    </citation>
    <scope>NUCLEOTIDE SEQUENCE</scope>
    <source>
        <strain evidence="3">IBT 21917</strain>
    </source>
</reference>
<feature type="compositionally biased region" description="Low complexity" evidence="2">
    <location>
        <begin position="1103"/>
        <end position="1116"/>
    </location>
</feature>
<keyword evidence="1" id="KW-0175">Coiled coil</keyword>
<name>A0A9W9IMN1_9EURO</name>
<sequence>MYGQSNQSDSQPEWRLPPRRPVGQPPEPGRPPPPPRPPNSPASYSPAMYGPISTPNPSVSPDPAPNTDPRTWGVRYNQHQIYAPPPLPPRPSSTNEQPYAYTQSQAQSPPQPLLLNTNFAPSATNHGPEAFADIQPPSAASIPPPYFPQHAAVPVPAPPPKIPQDHQAPVQQNNPPLRPLVSVSSRPPPASALNDIAPPSASALGPGTPSDWEHFGPTPGDFDDTPWFPPRRPEPMPQETAQTPPGFSTGLPNSTTIDHASDRASLAETVQGHYASSAEDTTDYYPHRDSVSPISPGSTSALNPPSPGPARPKSSNSGVSFDDRAESIDNVIDAWVRPLTPANKQTQHGQAAVSPPDEHPRADQEPPVETPRPLQSNPAPVQEAATASATATPTTEVRAGLTVPREVDPYEDLDPWSKSSLTRYVAMLRKETVADSDEERFKIFTAFMSKETKLREILYNIEHEAPTPQEPTPAPEPTPPPNSDDAPPPSAEDENPAYESGLIPVESEDITREDTNDNEDTGSEYSAGGRPIVAKQARRGSHWLPKLSTLPQGDTSAQLARSPSAPYSADDRAQKQVLEPLETNPPRPIYTPFQYTEGPQRGSDNLTFDRPAYQAYSDLRQASAVSGRVMSNAPLPTSRSRSTSIATSPVHNEHDETFLGVIRHRSTAYQAINRRNTTPLPLLPEALRKGRSDSVVEDLRALVWTPLDKHSESSWHVTTRGDLEKFPDDFTYIQEIIDDWEQTAKARRDELDQERSARQEDSEERIDELFNEKEIGYADIHTLEEDFRQTEARVQLEEERLEVEDFINRVFNPLDERLKEEISALRKSYDSALNQLDRDQKGKNSPVEQCSPAVTMKMVNEIHSKLEIRFQKRLEIALDCERRRKKAERRPLVFMGDTAGLRKLDGDFDRMEKRNILEAARDRDDRANRLMDSFDDAILHGLGMNQSLLDELSSKAARLDPSTLRASGLPDSEVEQILKSAATFVASLRADSEEILRSSGLADMTLNEADYNVSVAEARYANSEADVFQRLESEKQKEDAVLQKDLEDKLQSIQRSPSEIDAMVQRALEDLGQVPAPAPPAPETEAADPADQALAVPPLELRPATATPASIPTAAPERVPDADAEHQERLRKALENAKKRNAARHHQ</sequence>
<keyword evidence="4" id="KW-1185">Reference proteome</keyword>
<evidence type="ECO:0000313" key="4">
    <source>
        <dbReference type="Proteomes" id="UP001146351"/>
    </source>
</evidence>
<feature type="compositionally biased region" description="Polar residues" evidence="2">
    <location>
        <begin position="549"/>
        <end position="561"/>
    </location>
</feature>